<evidence type="ECO:0000256" key="1">
    <source>
        <dbReference type="ARBA" id="ARBA00009375"/>
    </source>
</evidence>
<dbReference type="InterPro" id="IPR020094">
    <property type="entry name" value="TruA/RsuA/RluB/E/F_N"/>
</dbReference>
<dbReference type="SUPFAM" id="SSF55120">
    <property type="entry name" value="Pseudouridine synthase"/>
    <property type="match status" value="1"/>
</dbReference>
<comment type="similarity">
    <text evidence="1 4">Belongs to the tRNA pseudouridine synthase TruA family.</text>
</comment>
<evidence type="ECO:0000313" key="7">
    <source>
        <dbReference type="EMBL" id="KAK4292427.1"/>
    </source>
</evidence>
<evidence type="ECO:0000259" key="6">
    <source>
        <dbReference type="Pfam" id="PF01416"/>
    </source>
</evidence>
<dbReference type="AlphaFoldDB" id="A0AAE1TP08"/>
<dbReference type="Gene3D" id="3.30.70.580">
    <property type="entry name" value="Pseudouridine synthase I, catalytic domain, N-terminal subdomain"/>
    <property type="match status" value="1"/>
</dbReference>
<sequence length="373" mass="42423">MRRYLLYIGYCGTRLRGIQKQSIKSESELCSIGGVLESGLTHHFPHLHGPIVFSSRTDRGVHAVCNTAHVDLYREDGNFEPEVVTNSLNHYLKKFGYDIRIHRTLLVGPDFHSRYLATSRTYLYRLAVTPIQNNNNNNNNNKNNNSSKNNNNNNNNNSNINNNNNNNNKKSNKNNNKNNNNNNKSNNNNNNNNSRYHLEKFLPAAEHNKLYIIRPPFDVERVLNVCQLLQGTHDFKSFGSAKSRSNKPITTTRTISQISVTPGRPLLDPIHDPLYKHLKFWDINITANGFLYKQVRRTVGVLVRVGEGCIGEYEVSVMLNTPSHDTWPAGTQVAPPDGLFLINVHYPPNALTIGEHHYQTIDGKRENESCRPT</sequence>
<dbReference type="EMBL" id="JAWZYT010004834">
    <property type="protein sequence ID" value="KAK4292427.1"/>
    <property type="molecule type" value="Genomic_DNA"/>
</dbReference>
<proteinExistence type="inferred from homology"/>
<dbReference type="GO" id="GO:0031119">
    <property type="term" value="P:tRNA pseudouridine synthesis"/>
    <property type="evidence" value="ECO:0007669"/>
    <property type="project" value="TreeGrafter"/>
</dbReference>
<dbReference type="PANTHER" id="PTHR11142:SF0">
    <property type="entry name" value="TRNA PSEUDOURIDINE SYNTHASE-LIKE 1"/>
    <property type="match status" value="1"/>
</dbReference>
<feature type="region of interest" description="Disordered" evidence="5">
    <location>
        <begin position="131"/>
        <end position="195"/>
    </location>
</feature>
<evidence type="ECO:0000256" key="4">
    <source>
        <dbReference type="RuleBase" id="RU003792"/>
    </source>
</evidence>
<dbReference type="InterPro" id="IPR001406">
    <property type="entry name" value="PsdUridine_synth_TruA"/>
</dbReference>
<protein>
    <recommendedName>
        <fullName evidence="4">tRNA pseudouridine synthase</fullName>
        <ecNumber evidence="4">5.4.99.12</ecNumber>
    </recommendedName>
</protein>
<gene>
    <name evidence="7" type="ORF">Pmani_034807</name>
</gene>
<dbReference type="GO" id="GO:0160147">
    <property type="term" value="F:tRNA pseudouridine(38-40) synthase activity"/>
    <property type="evidence" value="ECO:0007669"/>
    <property type="project" value="UniProtKB-EC"/>
</dbReference>
<dbReference type="GO" id="GO:0003723">
    <property type="term" value="F:RNA binding"/>
    <property type="evidence" value="ECO:0007669"/>
    <property type="project" value="InterPro"/>
</dbReference>
<keyword evidence="3 4" id="KW-0413">Isomerase</keyword>
<feature type="compositionally biased region" description="Low complexity" evidence="5">
    <location>
        <begin position="133"/>
        <end position="194"/>
    </location>
</feature>
<reference evidence="7" key="1">
    <citation type="submission" date="2023-11" db="EMBL/GenBank/DDBJ databases">
        <title>Genome assemblies of two species of porcelain crab, Petrolisthes cinctipes and Petrolisthes manimaculis (Anomura: Porcellanidae).</title>
        <authorList>
            <person name="Angst P."/>
        </authorList>
    </citation>
    <scope>NUCLEOTIDE SEQUENCE</scope>
    <source>
        <strain evidence="7">PB745_02</strain>
        <tissue evidence="7">Gill</tissue>
    </source>
</reference>
<comment type="catalytic activity">
    <reaction evidence="4">
        <text>uridine(38/39/40) in tRNA = pseudouridine(38/39/40) in tRNA</text>
        <dbReference type="Rhea" id="RHEA:22376"/>
        <dbReference type="Rhea" id="RHEA-COMP:10085"/>
        <dbReference type="Rhea" id="RHEA-COMP:10087"/>
        <dbReference type="ChEBI" id="CHEBI:65314"/>
        <dbReference type="ChEBI" id="CHEBI:65315"/>
        <dbReference type="EC" id="5.4.99.12"/>
    </reaction>
</comment>
<evidence type="ECO:0000256" key="2">
    <source>
        <dbReference type="ARBA" id="ARBA00022694"/>
    </source>
</evidence>
<dbReference type="InterPro" id="IPR020095">
    <property type="entry name" value="PsdUridine_synth_TruA_C"/>
</dbReference>
<accession>A0AAE1TP08</accession>
<dbReference type="InterPro" id="IPR020097">
    <property type="entry name" value="PsdUridine_synth_TruA_a/b_dom"/>
</dbReference>
<dbReference type="InterPro" id="IPR020103">
    <property type="entry name" value="PsdUridine_synth_cat_dom_sf"/>
</dbReference>
<comment type="caution">
    <text evidence="7">The sequence shown here is derived from an EMBL/GenBank/DDBJ whole genome shotgun (WGS) entry which is preliminary data.</text>
</comment>
<dbReference type="HAMAP" id="MF_00171">
    <property type="entry name" value="TruA"/>
    <property type="match status" value="1"/>
</dbReference>
<feature type="domain" description="Pseudouridine synthase I TruA alpha/beta" evidence="6">
    <location>
        <begin position="226"/>
        <end position="347"/>
    </location>
</feature>
<dbReference type="Proteomes" id="UP001292094">
    <property type="component" value="Unassembled WGS sequence"/>
</dbReference>
<dbReference type="Gene3D" id="3.30.70.660">
    <property type="entry name" value="Pseudouridine synthase I, catalytic domain, C-terminal subdomain"/>
    <property type="match status" value="1"/>
</dbReference>
<organism evidence="7 8">
    <name type="scientific">Petrolisthes manimaculis</name>
    <dbReference type="NCBI Taxonomy" id="1843537"/>
    <lineage>
        <taxon>Eukaryota</taxon>
        <taxon>Metazoa</taxon>
        <taxon>Ecdysozoa</taxon>
        <taxon>Arthropoda</taxon>
        <taxon>Crustacea</taxon>
        <taxon>Multicrustacea</taxon>
        <taxon>Malacostraca</taxon>
        <taxon>Eumalacostraca</taxon>
        <taxon>Eucarida</taxon>
        <taxon>Decapoda</taxon>
        <taxon>Pleocyemata</taxon>
        <taxon>Anomura</taxon>
        <taxon>Galatheoidea</taxon>
        <taxon>Porcellanidae</taxon>
        <taxon>Petrolisthes</taxon>
    </lineage>
</organism>
<dbReference type="Pfam" id="PF01416">
    <property type="entry name" value="PseudoU_synth_1"/>
    <property type="match status" value="1"/>
</dbReference>
<evidence type="ECO:0000256" key="3">
    <source>
        <dbReference type="ARBA" id="ARBA00023235"/>
    </source>
</evidence>
<evidence type="ECO:0000313" key="8">
    <source>
        <dbReference type="Proteomes" id="UP001292094"/>
    </source>
</evidence>
<dbReference type="EC" id="5.4.99.12" evidence="4"/>
<dbReference type="PANTHER" id="PTHR11142">
    <property type="entry name" value="PSEUDOURIDYLATE SYNTHASE"/>
    <property type="match status" value="1"/>
</dbReference>
<evidence type="ECO:0000256" key="5">
    <source>
        <dbReference type="SAM" id="MobiDB-lite"/>
    </source>
</evidence>
<name>A0AAE1TP08_9EUCA</name>
<keyword evidence="8" id="KW-1185">Reference proteome</keyword>
<keyword evidence="2 4" id="KW-0819">tRNA processing</keyword>